<proteinExistence type="inferred from homology"/>
<dbReference type="EMBL" id="NAJN01000482">
    <property type="protein sequence ID" value="TKA72684.1"/>
    <property type="molecule type" value="Genomic_DNA"/>
</dbReference>
<reference evidence="7 8" key="1">
    <citation type="submission" date="2017-03" db="EMBL/GenBank/DDBJ databases">
        <title>Genomes of endolithic fungi from Antarctica.</title>
        <authorList>
            <person name="Coleine C."/>
            <person name="Masonjones S."/>
            <person name="Stajich J.E."/>
        </authorList>
    </citation>
    <scope>NUCLEOTIDE SEQUENCE [LARGE SCALE GENOMIC DNA]</scope>
    <source>
        <strain evidence="7 8">CCFEE 5187</strain>
    </source>
</reference>
<dbReference type="SUPFAM" id="SSF64167">
    <property type="entry name" value="SurE-like"/>
    <property type="match status" value="1"/>
</dbReference>
<evidence type="ECO:0000313" key="8">
    <source>
        <dbReference type="Proteomes" id="UP000308768"/>
    </source>
</evidence>
<dbReference type="OrthoDB" id="4018688at2759"/>
<keyword evidence="8" id="KW-1185">Reference proteome</keyword>
<dbReference type="InterPro" id="IPR002828">
    <property type="entry name" value="SurE-like_Pase/nucleotidase"/>
</dbReference>
<accession>A0A4U0X806</accession>
<comment type="caution">
    <text evidence="7">The sequence shown here is derived from an EMBL/GenBank/DDBJ whole genome shotgun (WGS) entry which is preliminary data.</text>
</comment>
<dbReference type="GO" id="GO:0008252">
    <property type="term" value="F:nucleotidase activity"/>
    <property type="evidence" value="ECO:0007669"/>
    <property type="project" value="InterPro"/>
</dbReference>
<evidence type="ECO:0000256" key="4">
    <source>
        <dbReference type="SAM" id="MobiDB-lite"/>
    </source>
</evidence>
<feature type="signal peptide" evidence="5">
    <location>
        <begin position="1"/>
        <end position="19"/>
    </location>
</feature>
<dbReference type="Gene3D" id="3.40.1210.10">
    <property type="entry name" value="Survival protein SurE-like phosphatase/nucleotidase"/>
    <property type="match status" value="1"/>
</dbReference>
<dbReference type="AlphaFoldDB" id="A0A4U0X806"/>
<feature type="domain" description="Survival protein SurE-like phosphatase/nucleotidase" evidence="6">
    <location>
        <begin position="22"/>
        <end position="230"/>
    </location>
</feature>
<dbReference type="PANTHER" id="PTHR30457:SF0">
    <property type="entry name" value="PHOSPHATASE, PUTATIVE (AFU_ORTHOLOGUE AFUA_4G01070)-RELATED"/>
    <property type="match status" value="1"/>
</dbReference>
<dbReference type="Proteomes" id="UP000308768">
    <property type="component" value="Unassembled WGS sequence"/>
</dbReference>
<dbReference type="GO" id="GO:0046872">
    <property type="term" value="F:metal ion binding"/>
    <property type="evidence" value="ECO:0007669"/>
    <property type="project" value="UniProtKB-KW"/>
</dbReference>
<dbReference type="Pfam" id="PF01975">
    <property type="entry name" value="SurE"/>
    <property type="match status" value="1"/>
</dbReference>
<evidence type="ECO:0000256" key="5">
    <source>
        <dbReference type="SAM" id="SignalP"/>
    </source>
</evidence>
<dbReference type="STRING" id="331657.A0A4U0X806"/>
<feature type="compositionally biased region" description="Low complexity" evidence="4">
    <location>
        <begin position="446"/>
        <end position="470"/>
    </location>
</feature>
<evidence type="ECO:0000256" key="2">
    <source>
        <dbReference type="ARBA" id="ARBA00022723"/>
    </source>
</evidence>
<feature type="region of interest" description="Disordered" evidence="4">
    <location>
        <begin position="334"/>
        <end position="355"/>
    </location>
</feature>
<evidence type="ECO:0000313" key="7">
    <source>
        <dbReference type="EMBL" id="TKA72684.1"/>
    </source>
</evidence>
<comment type="similarity">
    <text evidence="1">Belongs to the SurE nucleotidase family.</text>
</comment>
<dbReference type="InterPro" id="IPR030048">
    <property type="entry name" value="SurE"/>
</dbReference>
<feature type="chain" id="PRO_5020314186" description="Survival protein SurE-like phosphatase/nucleotidase domain-containing protein" evidence="5">
    <location>
        <begin position="20"/>
        <end position="703"/>
    </location>
</feature>
<feature type="compositionally biased region" description="Low complexity" evidence="4">
    <location>
        <begin position="345"/>
        <end position="355"/>
    </location>
</feature>
<dbReference type="InterPro" id="IPR036523">
    <property type="entry name" value="SurE-like_sf"/>
</dbReference>
<organism evidence="7 8">
    <name type="scientific">Cryomyces minteri</name>
    <dbReference type="NCBI Taxonomy" id="331657"/>
    <lineage>
        <taxon>Eukaryota</taxon>
        <taxon>Fungi</taxon>
        <taxon>Dikarya</taxon>
        <taxon>Ascomycota</taxon>
        <taxon>Pezizomycotina</taxon>
        <taxon>Dothideomycetes</taxon>
        <taxon>Dothideomycetes incertae sedis</taxon>
        <taxon>Cryomyces</taxon>
    </lineage>
</organism>
<evidence type="ECO:0000256" key="3">
    <source>
        <dbReference type="ARBA" id="ARBA00022801"/>
    </source>
</evidence>
<sequence length="703" mass="73644">MNFLLITLVWSLLYCPAFALNIILNNDDGFATAHIRELYKALNDAGHNAWIVAPVSDQSGQGGRVSFTTNANLTAPGQFNSVPKGAPSYGTDANDNHIWYYDGTPVACTFFAFDFVVPNYWRGAKPDLVVGGPNFGNNAGPFMYTLSGTIAAAYAAVERGVPAVAFSAGNGPGRSYQSVNQNTASGFPDPATILADLSTKLITQMAGKANGSQLLPPGYGINVNYPTISSTTDDSCIQPPFIHTRMTGEASANQAVFDPLTGLFHTANSPPSSGINTCVNGDCSLPGESTVQGDCQTSVSIFTVDYDAPNGTARQAAERVMGGLVTSEADAKNYTAGSQQPPPAVSGSSSASATASTASPSQALAVPASGFSMFGATLGILFALMITPKSVSPCKMPSSLATPAYVDPLPLYRRDPETASIRSSAPSYVSEAPTYYSTAPSRDHSLSLSNSNSNSNSNNSSSNSSSSSSSHATLLPRSNSVPSGLPSPRYAPGWEPRAHGALSDVEAHNYNVSHWSSVHSSHASRQYQNVASRRALQAAADPAAILSSIAENVRTAPVRSSTSTTTASASSTVTSTPSSSSSSPSSSSSSDTRSRNNSASSTASTSSSSIAPSEPASPPFSPLEDPYLVGQAAADAARSQRTYREFCARGAEEEKKESTQWDFMLSQMADWDERERSWRKFRTEVGRTKILGRRIGIGGRGSV</sequence>
<keyword evidence="3" id="KW-0378">Hydrolase</keyword>
<dbReference type="PANTHER" id="PTHR30457">
    <property type="entry name" value="5'-NUCLEOTIDASE SURE"/>
    <property type="match status" value="1"/>
</dbReference>
<protein>
    <recommendedName>
        <fullName evidence="6">Survival protein SurE-like phosphatase/nucleotidase domain-containing protein</fullName>
    </recommendedName>
</protein>
<keyword evidence="5" id="KW-0732">Signal</keyword>
<evidence type="ECO:0000259" key="6">
    <source>
        <dbReference type="Pfam" id="PF01975"/>
    </source>
</evidence>
<gene>
    <name evidence="7" type="ORF">B0A49_06684</name>
</gene>
<feature type="region of interest" description="Disordered" evidence="4">
    <location>
        <begin position="554"/>
        <end position="626"/>
    </location>
</feature>
<keyword evidence="2" id="KW-0479">Metal-binding</keyword>
<evidence type="ECO:0000256" key="1">
    <source>
        <dbReference type="ARBA" id="ARBA00011062"/>
    </source>
</evidence>
<feature type="region of interest" description="Disordered" evidence="4">
    <location>
        <begin position="433"/>
        <end position="492"/>
    </location>
</feature>
<feature type="compositionally biased region" description="Low complexity" evidence="4">
    <location>
        <begin position="554"/>
        <end position="614"/>
    </location>
</feature>
<name>A0A4U0X806_9PEZI</name>